<evidence type="ECO:0000313" key="1">
    <source>
        <dbReference type="EMBL" id="PNH12824.1"/>
    </source>
</evidence>
<evidence type="ECO:0000313" key="2">
    <source>
        <dbReference type="Proteomes" id="UP000236333"/>
    </source>
</evidence>
<gene>
    <name evidence="1" type="ORF">TSOC_000225</name>
</gene>
<dbReference type="AlphaFoldDB" id="A0A2J8AJX6"/>
<dbReference type="Proteomes" id="UP000236333">
    <property type="component" value="Unassembled WGS sequence"/>
</dbReference>
<comment type="caution">
    <text evidence="1">The sequence shown here is derived from an EMBL/GenBank/DDBJ whole genome shotgun (WGS) entry which is preliminary data.</text>
</comment>
<keyword evidence="2" id="KW-1185">Reference proteome</keyword>
<reference evidence="1 2" key="1">
    <citation type="journal article" date="2017" name="Mol. Biol. Evol.">
        <title>The 4-celled Tetrabaena socialis nuclear genome reveals the essential components for genetic control of cell number at the origin of multicellularity in the volvocine lineage.</title>
        <authorList>
            <person name="Featherston J."/>
            <person name="Arakaki Y."/>
            <person name="Hanschen E.R."/>
            <person name="Ferris P.J."/>
            <person name="Michod R.E."/>
            <person name="Olson B.J.S.C."/>
            <person name="Nozaki H."/>
            <person name="Durand P.M."/>
        </authorList>
    </citation>
    <scope>NUCLEOTIDE SEQUENCE [LARGE SCALE GENOMIC DNA]</scope>
    <source>
        <strain evidence="1 2">NIES-571</strain>
    </source>
</reference>
<accession>A0A2J8AJX6</accession>
<name>A0A2J8AJX6_9CHLO</name>
<organism evidence="1 2">
    <name type="scientific">Tetrabaena socialis</name>
    <dbReference type="NCBI Taxonomy" id="47790"/>
    <lineage>
        <taxon>Eukaryota</taxon>
        <taxon>Viridiplantae</taxon>
        <taxon>Chlorophyta</taxon>
        <taxon>core chlorophytes</taxon>
        <taxon>Chlorophyceae</taxon>
        <taxon>CS clade</taxon>
        <taxon>Chlamydomonadales</taxon>
        <taxon>Tetrabaenaceae</taxon>
        <taxon>Tetrabaena</taxon>
    </lineage>
</organism>
<dbReference type="EMBL" id="PGGS01000003">
    <property type="protein sequence ID" value="PNH12824.1"/>
    <property type="molecule type" value="Genomic_DNA"/>
</dbReference>
<protein>
    <submittedName>
        <fullName evidence="1">Uncharacterized protein</fullName>
    </submittedName>
</protein>
<proteinExistence type="predicted"/>
<sequence length="141" mass="15213">MVPKDSRRFLVAREDDDALFTLYPPASIFLAPAQHALQRSAQLVAVVLELRLRAATQRQLRQAAPVDVAALDVAVHLAQAVQEAPPFTSARKDRPDPVAHNVRVVALGQEGDLALYAAQLLAAEAGGRRAALPGRWREAAP</sequence>